<feature type="transmembrane region" description="Helical" evidence="1">
    <location>
        <begin position="12"/>
        <end position="29"/>
    </location>
</feature>
<reference evidence="2" key="1">
    <citation type="submission" date="2020-10" db="EMBL/GenBank/DDBJ databases">
        <authorList>
            <person name="Castelo-Branco R."/>
            <person name="Eusebio N."/>
            <person name="Adriana R."/>
            <person name="Vieira A."/>
            <person name="Brugerolle De Fraissinette N."/>
            <person name="Rezende De Castro R."/>
            <person name="Schneider M.P."/>
            <person name="Vasconcelos V."/>
            <person name="Leao P.N."/>
        </authorList>
    </citation>
    <scope>NUCLEOTIDE SEQUENCE</scope>
    <source>
        <strain evidence="2">LEGE 11480</strain>
    </source>
</reference>
<evidence type="ECO:0000256" key="1">
    <source>
        <dbReference type="SAM" id="Phobius"/>
    </source>
</evidence>
<protein>
    <submittedName>
        <fullName evidence="2">Uncharacterized protein</fullName>
    </submittedName>
</protein>
<evidence type="ECO:0000313" key="3">
    <source>
        <dbReference type="Proteomes" id="UP000625316"/>
    </source>
</evidence>
<dbReference type="EMBL" id="JADEXQ010000076">
    <property type="protein sequence ID" value="MBE9031817.1"/>
    <property type="molecule type" value="Genomic_DNA"/>
</dbReference>
<keyword evidence="1" id="KW-1133">Transmembrane helix</keyword>
<comment type="caution">
    <text evidence="2">The sequence shown here is derived from an EMBL/GenBank/DDBJ whole genome shotgun (WGS) entry which is preliminary data.</text>
</comment>
<dbReference type="AlphaFoldDB" id="A0A928Z5B1"/>
<sequence length="113" mass="12002">MQDLIGKVPRLAWLIIVAVVLSMIVQAIVPKKPKTSAVATNQPPAHVCVLAGGNIHQLVTVYSDDRCTKNAGIISGAGGGKVVVAGEGGQKTFDRSEFARAYYVWSDDKAIPR</sequence>
<keyword evidence="3" id="KW-1185">Reference proteome</keyword>
<dbReference type="Proteomes" id="UP000625316">
    <property type="component" value="Unassembled WGS sequence"/>
</dbReference>
<name>A0A928Z5B1_9CYAN</name>
<gene>
    <name evidence="2" type="ORF">IQ266_18950</name>
</gene>
<keyword evidence="1" id="KW-0812">Transmembrane</keyword>
<organism evidence="2 3">
    <name type="scientific">Romeriopsis navalis LEGE 11480</name>
    <dbReference type="NCBI Taxonomy" id="2777977"/>
    <lineage>
        <taxon>Bacteria</taxon>
        <taxon>Bacillati</taxon>
        <taxon>Cyanobacteriota</taxon>
        <taxon>Cyanophyceae</taxon>
        <taxon>Leptolyngbyales</taxon>
        <taxon>Leptolyngbyaceae</taxon>
        <taxon>Romeriopsis</taxon>
        <taxon>Romeriopsis navalis</taxon>
    </lineage>
</organism>
<keyword evidence="1" id="KW-0472">Membrane</keyword>
<accession>A0A928Z5B1</accession>
<evidence type="ECO:0000313" key="2">
    <source>
        <dbReference type="EMBL" id="MBE9031817.1"/>
    </source>
</evidence>
<proteinExistence type="predicted"/>
<dbReference type="RefSeq" id="WP_264326644.1">
    <property type="nucleotide sequence ID" value="NZ_JADEXQ010000076.1"/>
</dbReference>